<dbReference type="NCBIfam" id="TIGR02887">
    <property type="entry name" value="spore_ger_x_C"/>
    <property type="match status" value="1"/>
</dbReference>
<keyword evidence="6" id="KW-0564">Palmitate</keyword>
<dbReference type="EMBL" id="CP046522">
    <property type="protein sequence ID" value="QGU95527.1"/>
    <property type="molecule type" value="Genomic_DNA"/>
</dbReference>
<dbReference type="AlphaFoldDB" id="A0A6I6F4W6"/>
<keyword evidence="5" id="KW-0472">Membrane</keyword>
<dbReference type="GO" id="GO:0016020">
    <property type="term" value="C:membrane"/>
    <property type="evidence" value="ECO:0007669"/>
    <property type="project" value="UniProtKB-SubCell"/>
</dbReference>
<evidence type="ECO:0000256" key="2">
    <source>
        <dbReference type="ARBA" id="ARBA00007886"/>
    </source>
</evidence>
<reference evidence="10 11" key="1">
    <citation type="submission" date="2019-12" db="EMBL/GenBank/DDBJ databases">
        <title>Genome sequenceing of Clostridium bovifaecis.</title>
        <authorList>
            <person name="Yao Y."/>
        </authorList>
    </citation>
    <scope>NUCLEOTIDE SEQUENCE [LARGE SCALE GENOMIC DNA]</scope>
    <source>
        <strain evidence="10 11">BXX</strain>
    </source>
</reference>
<comment type="subcellular location">
    <subcellularLocation>
        <location evidence="1">Membrane</location>
        <topology evidence="1">Lipid-anchor</topology>
    </subcellularLocation>
</comment>
<gene>
    <name evidence="10" type="ORF">GOM49_10885</name>
</gene>
<evidence type="ECO:0000256" key="3">
    <source>
        <dbReference type="ARBA" id="ARBA00022544"/>
    </source>
</evidence>
<proteinExistence type="inferred from homology"/>
<dbReference type="Proteomes" id="UP000422764">
    <property type="component" value="Chromosome"/>
</dbReference>
<evidence type="ECO:0000259" key="9">
    <source>
        <dbReference type="Pfam" id="PF25198"/>
    </source>
</evidence>
<sequence>MRKMALCLIVICSFILTGCFSYRDINKLLFSTALVVDIDKDNNPVLYIEAFRPMEGNTEGQKLILRGEGKTVFEALRNINLGTSYKLNVTQNKALIFTKEAAEYGIDNFVDFMDRDQEFLVRPYICVLRGEPEKLLSAKTSEGEYVGIYIDRLLDNVGASSRAINRPINMYMNQRLIGDKVNIVSILEVRKEVGEANKVFVNGGAIIKNDKMIGTLPKEEGQGFNFLLNNVASGTLEVANPDYPGKFVTLEILKSKTKTDINQEGDKIKLIKEIKVNTAIAEVQKGLIINDKNLKQIREAAEGNIKKACYQIFDEYKEEGEDIFDIQEEYLRKFRKEATEDIIKDIELVVNTEVIIESGNDTLDFINAEGK</sequence>
<evidence type="ECO:0000256" key="6">
    <source>
        <dbReference type="ARBA" id="ARBA00023139"/>
    </source>
</evidence>
<evidence type="ECO:0000256" key="7">
    <source>
        <dbReference type="ARBA" id="ARBA00023288"/>
    </source>
</evidence>
<keyword evidence="11" id="KW-1185">Reference proteome</keyword>
<dbReference type="InterPro" id="IPR046953">
    <property type="entry name" value="Spore_GerAC-like_C"/>
</dbReference>
<dbReference type="InterPro" id="IPR057336">
    <property type="entry name" value="GerAC_N"/>
</dbReference>
<accession>A0A6I6F4W6</accession>
<keyword evidence="4" id="KW-0732">Signal</keyword>
<dbReference type="PROSITE" id="PS51257">
    <property type="entry name" value="PROKAR_LIPOPROTEIN"/>
    <property type="match status" value="1"/>
</dbReference>
<dbReference type="Pfam" id="PF05504">
    <property type="entry name" value="Spore_GerAC"/>
    <property type="match status" value="1"/>
</dbReference>
<evidence type="ECO:0000313" key="10">
    <source>
        <dbReference type="EMBL" id="QGU95527.1"/>
    </source>
</evidence>
<keyword evidence="3" id="KW-0309">Germination</keyword>
<dbReference type="Gene3D" id="3.30.300.210">
    <property type="entry name" value="Nutrient germinant receptor protein C, domain 3"/>
    <property type="match status" value="1"/>
</dbReference>
<feature type="domain" description="Spore germination protein N-terminal" evidence="9">
    <location>
        <begin position="22"/>
        <end position="173"/>
    </location>
</feature>
<dbReference type="GO" id="GO:0009847">
    <property type="term" value="P:spore germination"/>
    <property type="evidence" value="ECO:0007669"/>
    <property type="project" value="InterPro"/>
</dbReference>
<evidence type="ECO:0000256" key="4">
    <source>
        <dbReference type="ARBA" id="ARBA00022729"/>
    </source>
</evidence>
<comment type="similarity">
    <text evidence="2">Belongs to the GerABKC lipoprotein family.</text>
</comment>
<evidence type="ECO:0000259" key="8">
    <source>
        <dbReference type="Pfam" id="PF05504"/>
    </source>
</evidence>
<evidence type="ECO:0000256" key="5">
    <source>
        <dbReference type="ARBA" id="ARBA00023136"/>
    </source>
</evidence>
<dbReference type="PANTHER" id="PTHR35789:SF1">
    <property type="entry name" value="SPORE GERMINATION PROTEIN B3"/>
    <property type="match status" value="1"/>
</dbReference>
<evidence type="ECO:0000256" key="1">
    <source>
        <dbReference type="ARBA" id="ARBA00004635"/>
    </source>
</evidence>
<protein>
    <submittedName>
        <fullName evidence="10">Ger(X)C family spore germination protein</fullName>
    </submittedName>
</protein>
<name>A0A6I6F4W6_9CLOT</name>
<keyword evidence="7" id="KW-0449">Lipoprotein</keyword>
<dbReference type="PANTHER" id="PTHR35789">
    <property type="entry name" value="SPORE GERMINATION PROTEIN B3"/>
    <property type="match status" value="1"/>
</dbReference>
<evidence type="ECO:0000313" key="11">
    <source>
        <dbReference type="Proteomes" id="UP000422764"/>
    </source>
</evidence>
<dbReference type="InterPro" id="IPR008844">
    <property type="entry name" value="Spore_GerAC-like"/>
</dbReference>
<dbReference type="InterPro" id="IPR038501">
    <property type="entry name" value="Spore_GerAC_C_sf"/>
</dbReference>
<feature type="domain" description="Spore germination GerAC-like C-terminal" evidence="8">
    <location>
        <begin position="202"/>
        <end position="357"/>
    </location>
</feature>
<organism evidence="10 11">
    <name type="scientific">Clostridium bovifaecis</name>
    <dbReference type="NCBI Taxonomy" id="2184719"/>
    <lineage>
        <taxon>Bacteria</taxon>
        <taxon>Bacillati</taxon>
        <taxon>Bacillota</taxon>
        <taxon>Clostridia</taxon>
        <taxon>Eubacteriales</taxon>
        <taxon>Clostridiaceae</taxon>
        <taxon>Clostridium</taxon>
    </lineage>
</organism>
<dbReference type="Pfam" id="PF25198">
    <property type="entry name" value="Spore_GerAC_N"/>
    <property type="match status" value="1"/>
</dbReference>